<evidence type="ECO:0000313" key="12">
    <source>
        <dbReference type="EMBL" id="TMQ63590.1"/>
    </source>
</evidence>
<organism evidence="11 14">
    <name type="scientific">Eiseniibacteriota bacterium</name>
    <dbReference type="NCBI Taxonomy" id="2212470"/>
    <lineage>
        <taxon>Bacteria</taxon>
        <taxon>Candidatus Eiseniibacteriota</taxon>
    </lineage>
</organism>
<feature type="binding site" evidence="4 6">
    <location>
        <position position="146"/>
    </location>
    <ligand>
        <name>substrate</name>
    </ligand>
</feature>
<evidence type="ECO:0000256" key="2">
    <source>
        <dbReference type="ARBA" id="ARBA00023002"/>
    </source>
</evidence>
<dbReference type="Proteomes" id="UP000319829">
    <property type="component" value="Unassembled WGS sequence"/>
</dbReference>
<comment type="similarity">
    <text evidence="4">Belongs to the LDH/MDH superfamily. MDH type 3 family.</text>
</comment>
<feature type="region of interest" description="Disordered" evidence="8">
    <location>
        <begin position="1"/>
        <end position="23"/>
    </location>
</feature>
<dbReference type="InterPro" id="IPR001557">
    <property type="entry name" value="L-lactate/malate_DH"/>
</dbReference>
<feature type="domain" description="Lactate/malate dehydrogenase C-terminal" evidence="10">
    <location>
        <begin position="173"/>
        <end position="331"/>
    </location>
</feature>
<evidence type="ECO:0000256" key="3">
    <source>
        <dbReference type="ARBA" id="ARBA00023027"/>
    </source>
</evidence>
<dbReference type="FunFam" id="3.90.110.10:FF:000004">
    <property type="entry name" value="Malate dehydrogenase"/>
    <property type="match status" value="1"/>
</dbReference>
<evidence type="ECO:0000256" key="4">
    <source>
        <dbReference type="HAMAP-Rule" id="MF_00487"/>
    </source>
</evidence>
<evidence type="ECO:0000313" key="14">
    <source>
        <dbReference type="Proteomes" id="UP000319829"/>
    </source>
</evidence>
<evidence type="ECO:0000256" key="6">
    <source>
        <dbReference type="PIRSR" id="PIRSR000102-2"/>
    </source>
</evidence>
<keyword evidence="2 4" id="KW-0560">Oxidoreductase</keyword>
<dbReference type="CDD" id="cd01339">
    <property type="entry name" value="LDH-like_MDH"/>
    <property type="match status" value="1"/>
</dbReference>
<evidence type="ECO:0000259" key="10">
    <source>
        <dbReference type="Pfam" id="PF02866"/>
    </source>
</evidence>
<dbReference type="EMBL" id="VBOX01000056">
    <property type="protein sequence ID" value="TMQ63590.1"/>
    <property type="molecule type" value="Genomic_DNA"/>
</dbReference>
<dbReference type="PIRSF" id="PIRSF000102">
    <property type="entry name" value="Lac_mal_DH"/>
    <property type="match status" value="1"/>
</dbReference>
<dbReference type="AlphaFoldDB" id="A0A538SNJ9"/>
<evidence type="ECO:0000259" key="9">
    <source>
        <dbReference type="Pfam" id="PF00056"/>
    </source>
</evidence>
<evidence type="ECO:0000256" key="5">
    <source>
        <dbReference type="PIRSR" id="PIRSR000102-1"/>
    </source>
</evidence>
<accession>A0A538SNJ9</accession>
<comment type="function">
    <text evidence="4">Catalyzes the reversible oxidation of malate to oxaloacetate.</text>
</comment>
<dbReference type="Pfam" id="PF02866">
    <property type="entry name" value="Ldh_1_C"/>
    <property type="match status" value="1"/>
</dbReference>
<dbReference type="GO" id="GO:0030060">
    <property type="term" value="F:L-malate dehydrogenase (NAD+) activity"/>
    <property type="evidence" value="ECO:0007669"/>
    <property type="project" value="UniProtKB-UniRule"/>
</dbReference>
<feature type="binding site" evidence="4 6">
    <location>
        <position position="114"/>
    </location>
    <ligand>
        <name>substrate</name>
    </ligand>
</feature>
<dbReference type="FunFam" id="3.40.50.720:FF:000018">
    <property type="entry name" value="Malate dehydrogenase"/>
    <property type="match status" value="1"/>
</dbReference>
<dbReference type="InterPro" id="IPR001236">
    <property type="entry name" value="Lactate/malate_DH_N"/>
</dbReference>
<feature type="domain" description="Lactate/malate dehydrogenase N-terminal" evidence="9">
    <location>
        <begin position="30"/>
        <end position="168"/>
    </location>
</feature>
<feature type="binding site" evidence="4 7">
    <location>
        <begin position="35"/>
        <end position="40"/>
    </location>
    <ligand>
        <name>NAD(+)</name>
        <dbReference type="ChEBI" id="CHEBI:57540"/>
    </ligand>
</feature>
<dbReference type="InterPro" id="IPR011275">
    <property type="entry name" value="Malate_DH_type3"/>
</dbReference>
<dbReference type="GO" id="GO:0004459">
    <property type="term" value="F:L-lactate dehydrogenase (NAD+) activity"/>
    <property type="evidence" value="ECO:0007669"/>
    <property type="project" value="TreeGrafter"/>
</dbReference>
<dbReference type="Gene3D" id="3.90.110.10">
    <property type="entry name" value="Lactate dehydrogenase/glycoside hydrolase, family 4, C-terminal"/>
    <property type="match status" value="1"/>
</dbReference>
<reference evidence="13 14" key="1">
    <citation type="journal article" date="2019" name="Nat. Microbiol.">
        <title>Mediterranean grassland soil C-N compound turnover is dependent on rainfall and depth, and is mediated by genomically divergent microorganisms.</title>
        <authorList>
            <person name="Diamond S."/>
            <person name="Andeer P.F."/>
            <person name="Li Z."/>
            <person name="Crits-Christoph A."/>
            <person name="Burstein D."/>
            <person name="Anantharaman K."/>
            <person name="Lane K.R."/>
            <person name="Thomas B.C."/>
            <person name="Pan C."/>
            <person name="Northen T.R."/>
            <person name="Banfield J.F."/>
        </authorList>
    </citation>
    <scope>NUCLEOTIDE SEQUENCE [LARGE SCALE GENOMIC DNA]</scope>
    <source>
        <strain evidence="11">WS_4</strain>
        <strain evidence="12">WS_7</strain>
    </source>
</reference>
<feature type="binding site" evidence="4 7">
    <location>
        <position position="59"/>
    </location>
    <ligand>
        <name>NAD(+)</name>
        <dbReference type="ChEBI" id="CHEBI:57540"/>
    </ligand>
</feature>
<comment type="caution">
    <text evidence="11">The sequence shown here is derived from an EMBL/GenBank/DDBJ whole genome shotgun (WGS) entry which is preliminary data.</text>
</comment>
<feature type="active site" description="Proton acceptor" evidence="4 5">
    <location>
        <position position="201"/>
    </location>
</feature>
<dbReference type="InterPro" id="IPR022383">
    <property type="entry name" value="Lactate/malate_DH_C"/>
</dbReference>
<dbReference type="EMBL" id="VBOU01000092">
    <property type="protein sequence ID" value="TMQ52945.1"/>
    <property type="molecule type" value="Genomic_DNA"/>
</dbReference>
<comment type="catalytic activity">
    <reaction evidence="4">
        <text>(S)-malate + NAD(+) = oxaloacetate + NADH + H(+)</text>
        <dbReference type="Rhea" id="RHEA:21432"/>
        <dbReference type="ChEBI" id="CHEBI:15378"/>
        <dbReference type="ChEBI" id="CHEBI:15589"/>
        <dbReference type="ChEBI" id="CHEBI:16452"/>
        <dbReference type="ChEBI" id="CHEBI:57540"/>
        <dbReference type="ChEBI" id="CHEBI:57945"/>
        <dbReference type="EC" id="1.1.1.37"/>
    </reaction>
</comment>
<evidence type="ECO:0000313" key="11">
    <source>
        <dbReference type="EMBL" id="TMQ52945.1"/>
    </source>
</evidence>
<dbReference type="PRINTS" id="PR00086">
    <property type="entry name" value="LLDHDRGNASE"/>
</dbReference>
<dbReference type="SUPFAM" id="SSF56327">
    <property type="entry name" value="LDH C-terminal domain-like"/>
    <property type="match status" value="1"/>
</dbReference>
<sequence>MHGAAREGCRSPSTPSLIRRRRRPRRPVPKIAVIGAGNVGASAALYLAEAELGDITLVDIVEGVAKGKALDLLEAGPVRGYDTMIEGTGDLRAIAGSDLVLVTAGLPRKPGMSRLDLLKANADIIRGVAQAIREHASKAFVIMITNPLDVMTYLTYRVTGFPRERVVGMAGVLDSTRFRSFLAAEIGVSIEDIQAMVLGGHGDTMVPLVRYSTVGGIPIEKFIVKERLEQIVQRTRDGGAEIVKLLQTGSAFYAPAASAVQMAESILKDKKRLLPVAAHLNGEYGFRDLFLGVPAILGSRGLEKIVELELTSEESAALKKSADEVRKGIADLELEPATR</sequence>
<dbReference type="PANTHER" id="PTHR43128">
    <property type="entry name" value="L-2-HYDROXYCARBOXYLATE DEHYDROGENASE (NAD(P)(+))"/>
    <property type="match status" value="1"/>
</dbReference>
<dbReference type="Gene3D" id="3.40.50.720">
    <property type="entry name" value="NAD(P)-binding Rossmann-like Domain"/>
    <property type="match status" value="1"/>
</dbReference>
<evidence type="ECO:0000256" key="8">
    <source>
        <dbReference type="SAM" id="MobiDB-lite"/>
    </source>
</evidence>
<feature type="binding site" evidence="4 6">
    <location>
        <position position="177"/>
    </location>
    <ligand>
        <name>substrate</name>
    </ligand>
</feature>
<dbReference type="GO" id="GO:0006099">
    <property type="term" value="P:tricarboxylic acid cycle"/>
    <property type="evidence" value="ECO:0007669"/>
    <property type="project" value="UniProtKB-UniRule"/>
</dbReference>
<dbReference type="NCBIfam" id="TIGR01763">
    <property type="entry name" value="MalateDH_bact"/>
    <property type="match status" value="1"/>
</dbReference>
<evidence type="ECO:0000256" key="7">
    <source>
        <dbReference type="PIRSR" id="PIRSR000102-3"/>
    </source>
</evidence>
<dbReference type="Proteomes" id="UP000317366">
    <property type="component" value="Unassembled WGS sequence"/>
</dbReference>
<dbReference type="EC" id="1.1.1.37" evidence="4"/>
<evidence type="ECO:0000313" key="13">
    <source>
        <dbReference type="Proteomes" id="UP000317366"/>
    </source>
</evidence>
<feature type="binding site" evidence="4 7">
    <location>
        <begin position="144"/>
        <end position="146"/>
    </location>
    <ligand>
        <name>NAD(+)</name>
        <dbReference type="ChEBI" id="CHEBI:57540"/>
    </ligand>
</feature>
<dbReference type="HAMAP" id="MF_00487">
    <property type="entry name" value="Malate_dehydrog_3"/>
    <property type="match status" value="1"/>
</dbReference>
<dbReference type="GO" id="GO:0006089">
    <property type="term" value="P:lactate metabolic process"/>
    <property type="evidence" value="ECO:0007669"/>
    <property type="project" value="TreeGrafter"/>
</dbReference>
<dbReference type="SUPFAM" id="SSF51735">
    <property type="entry name" value="NAD(P)-binding Rossmann-fold domains"/>
    <property type="match status" value="1"/>
</dbReference>
<feature type="binding site" evidence="4 7">
    <location>
        <position position="121"/>
    </location>
    <ligand>
        <name>NAD(+)</name>
        <dbReference type="ChEBI" id="CHEBI:57540"/>
    </ligand>
</feature>
<evidence type="ECO:0000256" key="1">
    <source>
        <dbReference type="ARBA" id="ARBA00022532"/>
    </source>
</evidence>
<name>A0A538SNJ9_UNCEI</name>
<protein>
    <recommendedName>
        <fullName evidence="4">Malate dehydrogenase</fullName>
        <ecNumber evidence="4">1.1.1.37</ecNumber>
    </recommendedName>
</protein>
<dbReference type="NCBIfam" id="NF004863">
    <property type="entry name" value="PRK06223.1"/>
    <property type="match status" value="1"/>
</dbReference>
<gene>
    <name evidence="4 11" type="primary">mdh</name>
    <name evidence="11" type="ORF">E6K74_10970</name>
    <name evidence="12" type="ORF">E6K77_04950</name>
</gene>
<feature type="binding site" evidence="4 6">
    <location>
        <position position="108"/>
    </location>
    <ligand>
        <name>substrate</name>
    </ligand>
</feature>
<keyword evidence="3 4" id="KW-0520">NAD</keyword>
<dbReference type="PANTHER" id="PTHR43128:SF16">
    <property type="entry name" value="L-LACTATE DEHYDROGENASE"/>
    <property type="match status" value="1"/>
</dbReference>
<proteinExistence type="inferred from homology"/>
<dbReference type="InterPro" id="IPR015955">
    <property type="entry name" value="Lactate_DH/Glyco_Ohase_4_C"/>
</dbReference>
<dbReference type="InterPro" id="IPR036291">
    <property type="entry name" value="NAD(P)-bd_dom_sf"/>
</dbReference>
<keyword evidence="1 4" id="KW-0816">Tricarboxylic acid cycle</keyword>
<dbReference type="Pfam" id="PF00056">
    <property type="entry name" value="Ldh_1_N"/>
    <property type="match status" value="1"/>
</dbReference>